<protein>
    <submittedName>
        <fullName evidence="2">Uncharacterized protein</fullName>
    </submittedName>
</protein>
<accession>G2YS79</accession>
<dbReference type="Proteomes" id="UP000008177">
    <property type="component" value="Unplaced contigs"/>
</dbReference>
<name>G2YS79_BOTF4</name>
<dbReference type="EMBL" id="FQ790351">
    <property type="protein sequence ID" value="CCD54477.1"/>
    <property type="molecule type" value="Genomic_DNA"/>
</dbReference>
<dbReference type="InParanoid" id="G2YS79"/>
<keyword evidence="1" id="KW-0472">Membrane</keyword>
<dbReference type="HOGENOM" id="CLU_2399434_0_0_1"/>
<feature type="transmembrane region" description="Helical" evidence="1">
    <location>
        <begin position="71"/>
        <end position="91"/>
    </location>
</feature>
<evidence type="ECO:0000256" key="1">
    <source>
        <dbReference type="SAM" id="Phobius"/>
    </source>
</evidence>
<keyword evidence="1" id="KW-0812">Transmembrane</keyword>
<reference evidence="3" key="1">
    <citation type="journal article" date="2011" name="PLoS Genet.">
        <title>Genomic analysis of the necrotrophic fungal pathogens Sclerotinia sclerotiorum and Botrytis cinerea.</title>
        <authorList>
            <person name="Amselem J."/>
            <person name="Cuomo C.A."/>
            <person name="van Kan J.A."/>
            <person name="Viaud M."/>
            <person name="Benito E.P."/>
            <person name="Couloux A."/>
            <person name="Coutinho P.M."/>
            <person name="de Vries R.P."/>
            <person name="Dyer P.S."/>
            <person name="Fillinger S."/>
            <person name="Fournier E."/>
            <person name="Gout L."/>
            <person name="Hahn M."/>
            <person name="Kohn L."/>
            <person name="Lapalu N."/>
            <person name="Plummer K.M."/>
            <person name="Pradier J.M."/>
            <person name="Quevillon E."/>
            <person name="Sharon A."/>
            <person name="Simon A."/>
            <person name="ten Have A."/>
            <person name="Tudzynski B."/>
            <person name="Tudzynski P."/>
            <person name="Wincker P."/>
            <person name="Andrew M."/>
            <person name="Anthouard V."/>
            <person name="Beever R.E."/>
            <person name="Beffa R."/>
            <person name="Benoit I."/>
            <person name="Bouzid O."/>
            <person name="Brault B."/>
            <person name="Chen Z."/>
            <person name="Choquer M."/>
            <person name="Collemare J."/>
            <person name="Cotton P."/>
            <person name="Danchin E.G."/>
            <person name="Da Silva C."/>
            <person name="Gautier A."/>
            <person name="Giraud C."/>
            <person name="Giraud T."/>
            <person name="Gonzalez C."/>
            <person name="Grossetete S."/>
            <person name="Guldener U."/>
            <person name="Henrissat B."/>
            <person name="Howlett B.J."/>
            <person name="Kodira C."/>
            <person name="Kretschmer M."/>
            <person name="Lappartient A."/>
            <person name="Leroch M."/>
            <person name="Levis C."/>
            <person name="Mauceli E."/>
            <person name="Neuveglise C."/>
            <person name="Oeser B."/>
            <person name="Pearson M."/>
            <person name="Poulain J."/>
            <person name="Poussereau N."/>
            <person name="Quesneville H."/>
            <person name="Rascle C."/>
            <person name="Schumacher J."/>
            <person name="Segurens B."/>
            <person name="Sexton A."/>
            <person name="Silva E."/>
            <person name="Sirven C."/>
            <person name="Soanes D.M."/>
            <person name="Talbot N.J."/>
            <person name="Templeton M."/>
            <person name="Yandava C."/>
            <person name="Yarden O."/>
            <person name="Zeng Q."/>
            <person name="Rollins J.A."/>
            <person name="Lebrun M.H."/>
            <person name="Dickman M."/>
        </authorList>
    </citation>
    <scope>NUCLEOTIDE SEQUENCE [LARGE SCALE GENOMIC DNA]</scope>
    <source>
        <strain evidence="3">T4</strain>
    </source>
</reference>
<evidence type="ECO:0000313" key="3">
    <source>
        <dbReference type="Proteomes" id="UP000008177"/>
    </source>
</evidence>
<evidence type="ECO:0000313" key="2">
    <source>
        <dbReference type="EMBL" id="CCD54477.1"/>
    </source>
</evidence>
<organism evidence="2 3">
    <name type="scientific">Botryotinia fuckeliana (strain T4)</name>
    <name type="common">Noble rot fungus</name>
    <name type="synonym">Botrytis cinerea</name>
    <dbReference type="NCBI Taxonomy" id="999810"/>
    <lineage>
        <taxon>Eukaryota</taxon>
        <taxon>Fungi</taxon>
        <taxon>Dikarya</taxon>
        <taxon>Ascomycota</taxon>
        <taxon>Pezizomycotina</taxon>
        <taxon>Leotiomycetes</taxon>
        <taxon>Helotiales</taxon>
        <taxon>Sclerotiniaceae</taxon>
        <taxon>Botrytis</taxon>
    </lineage>
</organism>
<sequence length="93" mass="10393">MQLIILVKVSAHQTANNYSALDQKSKINLPALRKSTTKGKLGGFARSFNKLVVPSGLFVIPQHDTSRQNKITINIFCLVGPIIRILAWNWFSD</sequence>
<dbReference type="AlphaFoldDB" id="G2YS79"/>
<proteinExistence type="predicted"/>
<keyword evidence="1" id="KW-1133">Transmembrane helix</keyword>
<gene>
    <name evidence="2" type="ORF">BofuT4_uP125250.1</name>
</gene>